<dbReference type="RefSeq" id="XP_025359660.1">
    <property type="nucleotide sequence ID" value="XM_025509848.1"/>
</dbReference>
<protein>
    <submittedName>
        <fullName evidence="1">Uncharacterized protein</fullName>
    </submittedName>
</protein>
<sequence length="149" mass="16762">MSLRLGLECEDRRGLALSVLYALRRSQACSRCCVVAPLDIGRVGQRDGANDCRQSFVLLLLCTTIHLSMSCGHCSPRRLIWRVLRRLSSESDELTLWHSAPRQIAMRPLRIEAGWQKKTMVDLYASHLGRAHRLYARRVDGDDGAEGAS</sequence>
<organism evidence="1 2">
    <name type="scientific">Jaminaea rosea</name>
    <dbReference type="NCBI Taxonomy" id="1569628"/>
    <lineage>
        <taxon>Eukaryota</taxon>
        <taxon>Fungi</taxon>
        <taxon>Dikarya</taxon>
        <taxon>Basidiomycota</taxon>
        <taxon>Ustilaginomycotina</taxon>
        <taxon>Exobasidiomycetes</taxon>
        <taxon>Microstromatales</taxon>
        <taxon>Microstromatales incertae sedis</taxon>
        <taxon>Jaminaea</taxon>
    </lineage>
</organism>
<gene>
    <name evidence="1" type="ORF">BDZ90DRAFT_75999</name>
</gene>
<dbReference type="GeneID" id="37031671"/>
<evidence type="ECO:0000313" key="2">
    <source>
        <dbReference type="Proteomes" id="UP000245884"/>
    </source>
</evidence>
<name>A0A316UJS2_9BASI</name>
<accession>A0A316UJS2</accession>
<evidence type="ECO:0000313" key="1">
    <source>
        <dbReference type="EMBL" id="PWN25048.1"/>
    </source>
</evidence>
<reference evidence="1 2" key="1">
    <citation type="journal article" date="2018" name="Mol. Biol. Evol.">
        <title>Broad Genomic Sampling Reveals a Smut Pathogenic Ancestry of the Fungal Clade Ustilaginomycotina.</title>
        <authorList>
            <person name="Kijpornyongpan T."/>
            <person name="Mondo S.J."/>
            <person name="Barry K."/>
            <person name="Sandor L."/>
            <person name="Lee J."/>
            <person name="Lipzen A."/>
            <person name="Pangilinan J."/>
            <person name="LaButti K."/>
            <person name="Hainaut M."/>
            <person name="Henrissat B."/>
            <person name="Grigoriev I.V."/>
            <person name="Spatafora J.W."/>
            <person name="Aime M.C."/>
        </authorList>
    </citation>
    <scope>NUCLEOTIDE SEQUENCE [LARGE SCALE GENOMIC DNA]</scope>
    <source>
        <strain evidence="1 2">MCA 5214</strain>
    </source>
</reference>
<proteinExistence type="predicted"/>
<keyword evidence="2" id="KW-1185">Reference proteome</keyword>
<dbReference type="EMBL" id="KZ819677">
    <property type="protein sequence ID" value="PWN25048.1"/>
    <property type="molecule type" value="Genomic_DNA"/>
</dbReference>
<dbReference type="Proteomes" id="UP000245884">
    <property type="component" value="Unassembled WGS sequence"/>
</dbReference>
<dbReference type="AlphaFoldDB" id="A0A316UJS2"/>